<evidence type="ECO:0000313" key="2">
    <source>
        <dbReference type="EMBL" id="JAE12266.1"/>
    </source>
</evidence>
<protein>
    <submittedName>
        <fullName evidence="2">Uncharacterized protein</fullName>
    </submittedName>
</protein>
<proteinExistence type="predicted"/>
<keyword evidence="1" id="KW-0472">Membrane</keyword>
<reference evidence="2" key="2">
    <citation type="journal article" date="2015" name="Data Brief">
        <title>Shoot transcriptome of the giant reed, Arundo donax.</title>
        <authorList>
            <person name="Barrero R.A."/>
            <person name="Guerrero F.D."/>
            <person name="Moolhuijzen P."/>
            <person name="Goolsby J.A."/>
            <person name="Tidwell J."/>
            <person name="Bellgard S.E."/>
            <person name="Bellgard M.I."/>
        </authorList>
    </citation>
    <scope>NUCLEOTIDE SEQUENCE</scope>
    <source>
        <tissue evidence="2">Shoot tissue taken approximately 20 cm above the soil surface</tissue>
    </source>
</reference>
<dbReference type="AlphaFoldDB" id="A0A0A9FPN2"/>
<keyword evidence="1" id="KW-0812">Transmembrane</keyword>
<reference evidence="2" key="1">
    <citation type="submission" date="2014-09" db="EMBL/GenBank/DDBJ databases">
        <authorList>
            <person name="Magalhaes I.L.F."/>
            <person name="Oliveira U."/>
            <person name="Santos F.R."/>
            <person name="Vidigal T.H.D.A."/>
            <person name="Brescovit A.D."/>
            <person name="Santos A.J."/>
        </authorList>
    </citation>
    <scope>NUCLEOTIDE SEQUENCE</scope>
    <source>
        <tissue evidence="2">Shoot tissue taken approximately 20 cm above the soil surface</tissue>
    </source>
</reference>
<name>A0A0A9FPN2_ARUDO</name>
<dbReference type="EMBL" id="GBRH01185630">
    <property type="protein sequence ID" value="JAE12266.1"/>
    <property type="molecule type" value="Transcribed_RNA"/>
</dbReference>
<feature type="transmembrane region" description="Helical" evidence="1">
    <location>
        <begin position="21"/>
        <end position="42"/>
    </location>
</feature>
<sequence length="75" mass="8675">MKFTIGIVVNIPPSSSLRLRPIIDVHIACFFNIVMTILRYHLFKESTFQMFSIIYVLSLSELQLPLNMCCLFSGY</sequence>
<keyword evidence="1" id="KW-1133">Transmembrane helix</keyword>
<organism evidence="2">
    <name type="scientific">Arundo donax</name>
    <name type="common">Giant reed</name>
    <name type="synonym">Donax arundinaceus</name>
    <dbReference type="NCBI Taxonomy" id="35708"/>
    <lineage>
        <taxon>Eukaryota</taxon>
        <taxon>Viridiplantae</taxon>
        <taxon>Streptophyta</taxon>
        <taxon>Embryophyta</taxon>
        <taxon>Tracheophyta</taxon>
        <taxon>Spermatophyta</taxon>
        <taxon>Magnoliopsida</taxon>
        <taxon>Liliopsida</taxon>
        <taxon>Poales</taxon>
        <taxon>Poaceae</taxon>
        <taxon>PACMAD clade</taxon>
        <taxon>Arundinoideae</taxon>
        <taxon>Arundineae</taxon>
        <taxon>Arundo</taxon>
    </lineage>
</organism>
<evidence type="ECO:0000256" key="1">
    <source>
        <dbReference type="SAM" id="Phobius"/>
    </source>
</evidence>
<accession>A0A0A9FPN2</accession>